<gene>
    <name evidence="2" type="ORF">JS528_02165</name>
</gene>
<evidence type="ECO:0000313" key="2">
    <source>
        <dbReference type="EMBL" id="MBT1172182.1"/>
    </source>
</evidence>
<organism evidence="2 3">
    <name type="scientific">Bifidobacterium santillanense</name>
    <dbReference type="NCBI Taxonomy" id="2809028"/>
    <lineage>
        <taxon>Bacteria</taxon>
        <taxon>Bacillati</taxon>
        <taxon>Actinomycetota</taxon>
        <taxon>Actinomycetes</taxon>
        <taxon>Bifidobacteriales</taxon>
        <taxon>Bifidobacteriaceae</taxon>
        <taxon>Bifidobacterium</taxon>
    </lineage>
</organism>
<feature type="transmembrane region" description="Helical" evidence="1">
    <location>
        <begin position="149"/>
        <end position="173"/>
    </location>
</feature>
<evidence type="ECO:0000313" key="3">
    <source>
        <dbReference type="Proteomes" id="UP000773064"/>
    </source>
</evidence>
<dbReference type="Proteomes" id="UP000773064">
    <property type="component" value="Unassembled WGS sequence"/>
</dbReference>
<keyword evidence="1" id="KW-0472">Membrane</keyword>
<accession>A0ABS5UMN3</accession>
<dbReference type="RefSeq" id="WP_214357440.1">
    <property type="nucleotide sequence ID" value="NZ_JAFEJS010000001.1"/>
</dbReference>
<sequence length="249" mass="26890">MTAPMFANLIRTREAAILLALACFILVLPIVNLFDSDFMRVSGAAGSVGLLDFLAGEFDVQRMLMLPMVVMIYLVADAIRTPIATGRMFLYKDLSRAVIIDAKILALAGVYALYMALQTAVTSGVYFLYITRFDYASGALLPGDARSVAADVVSIVGVLCADLVTMLVAAALATRFRTGIVMFGSILWLCLCATLPQLPAARYAVPGGYARLLPDLGLPLAMASMLVLTAAYVAGLYVYARRRFSRIEY</sequence>
<feature type="transmembrane region" description="Helical" evidence="1">
    <location>
        <begin position="218"/>
        <end position="240"/>
    </location>
</feature>
<reference evidence="2 3" key="1">
    <citation type="journal article" date="2021" name="Environ. Microbiol.">
        <title>Genetic insights into the dark matter of the mammalian gut microbiota through targeted genome reconstruction.</title>
        <authorList>
            <person name="Lugli G.A."/>
            <person name="Alessandri G."/>
            <person name="Milani C."/>
            <person name="Viappiani A."/>
            <person name="Fontana F."/>
            <person name="Tarracchini C."/>
            <person name="Mancabelli L."/>
            <person name="Argentini C."/>
            <person name="Ruiz L."/>
            <person name="Margolles A."/>
            <person name="van Sinderen D."/>
            <person name="Turroni F."/>
            <person name="Ventura M."/>
        </authorList>
    </citation>
    <scope>NUCLEOTIDE SEQUENCE [LARGE SCALE GENOMIC DNA]</scope>
    <source>
        <strain evidence="2 3">MA2</strain>
    </source>
</reference>
<feature type="transmembrane region" description="Helical" evidence="1">
    <location>
        <begin position="104"/>
        <end position="129"/>
    </location>
</feature>
<comment type="caution">
    <text evidence="2">The sequence shown here is derived from an EMBL/GenBank/DDBJ whole genome shotgun (WGS) entry which is preliminary data.</text>
</comment>
<evidence type="ECO:0000256" key="1">
    <source>
        <dbReference type="SAM" id="Phobius"/>
    </source>
</evidence>
<protein>
    <recommendedName>
        <fullName evidence="4">ABC-2 family transporter protein</fullName>
    </recommendedName>
</protein>
<proteinExistence type="predicted"/>
<dbReference type="EMBL" id="JAFEJS010000001">
    <property type="protein sequence ID" value="MBT1172182.1"/>
    <property type="molecule type" value="Genomic_DNA"/>
</dbReference>
<feature type="transmembrane region" description="Helical" evidence="1">
    <location>
        <begin position="180"/>
        <end position="198"/>
    </location>
</feature>
<name>A0ABS5UMN3_9BIFI</name>
<keyword evidence="1" id="KW-0812">Transmembrane</keyword>
<keyword evidence="3" id="KW-1185">Reference proteome</keyword>
<evidence type="ECO:0008006" key="4">
    <source>
        <dbReference type="Google" id="ProtNLM"/>
    </source>
</evidence>
<keyword evidence="1" id="KW-1133">Transmembrane helix</keyword>